<comment type="caution">
    <text evidence="1">The sequence shown here is derived from an EMBL/GenBank/DDBJ whole genome shotgun (WGS) entry which is preliminary data.</text>
</comment>
<keyword evidence="2" id="KW-1185">Reference proteome</keyword>
<reference evidence="1" key="1">
    <citation type="submission" date="2018-11" db="EMBL/GenBank/DDBJ databases">
        <authorList>
            <consortium name="Pathogen Informatics"/>
        </authorList>
    </citation>
    <scope>NUCLEOTIDE SEQUENCE</scope>
</reference>
<protein>
    <submittedName>
        <fullName evidence="1">Uncharacterized protein</fullName>
    </submittedName>
</protein>
<dbReference type="Proteomes" id="UP000784294">
    <property type="component" value="Unassembled WGS sequence"/>
</dbReference>
<gene>
    <name evidence="1" type="ORF">PXEA_LOCUS19997</name>
</gene>
<proteinExistence type="predicted"/>
<name>A0A448X2S1_9PLAT</name>
<organism evidence="1 2">
    <name type="scientific">Protopolystoma xenopodis</name>
    <dbReference type="NCBI Taxonomy" id="117903"/>
    <lineage>
        <taxon>Eukaryota</taxon>
        <taxon>Metazoa</taxon>
        <taxon>Spiralia</taxon>
        <taxon>Lophotrochozoa</taxon>
        <taxon>Platyhelminthes</taxon>
        <taxon>Monogenea</taxon>
        <taxon>Polyopisthocotylea</taxon>
        <taxon>Polystomatidea</taxon>
        <taxon>Polystomatidae</taxon>
        <taxon>Protopolystoma</taxon>
    </lineage>
</organism>
<dbReference type="EMBL" id="CAAALY010081081">
    <property type="protein sequence ID" value="VEL26557.1"/>
    <property type="molecule type" value="Genomic_DNA"/>
</dbReference>
<evidence type="ECO:0000313" key="1">
    <source>
        <dbReference type="EMBL" id="VEL26557.1"/>
    </source>
</evidence>
<sequence length="80" mass="8768">MTSSCGAIDNVEFAIHVPDAEHTFPTSGLPTSNQWNQENWCKCKPSDSNTSTNNACCHTSTCAEGSKTTIEHCFHDYAQE</sequence>
<dbReference type="AlphaFoldDB" id="A0A448X2S1"/>
<evidence type="ECO:0000313" key="2">
    <source>
        <dbReference type="Proteomes" id="UP000784294"/>
    </source>
</evidence>
<accession>A0A448X2S1</accession>